<accession>A0ABP6X5X4</accession>
<reference evidence="2" key="1">
    <citation type="journal article" date="2019" name="Int. J. Syst. Evol. Microbiol.">
        <title>The Global Catalogue of Microorganisms (GCM) 10K type strain sequencing project: providing services to taxonomists for standard genome sequencing and annotation.</title>
        <authorList>
            <consortium name="The Broad Institute Genomics Platform"/>
            <consortium name="The Broad Institute Genome Sequencing Center for Infectious Disease"/>
            <person name="Wu L."/>
            <person name="Ma J."/>
        </authorList>
    </citation>
    <scope>NUCLEOTIDE SEQUENCE [LARGE SCALE GENOMIC DNA]</scope>
    <source>
        <strain evidence="2">JCM 16898</strain>
    </source>
</reference>
<protein>
    <recommendedName>
        <fullName evidence="3">ASCH domain-containing protein</fullName>
    </recommendedName>
</protein>
<dbReference type="Proteomes" id="UP001500689">
    <property type="component" value="Unassembled WGS sequence"/>
</dbReference>
<name>A0ABP6X5X4_9PSEU</name>
<organism evidence="1 2">
    <name type="scientific">Amycolatopsis ultiminotia</name>
    <dbReference type="NCBI Taxonomy" id="543629"/>
    <lineage>
        <taxon>Bacteria</taxon>
        <taxon>Bacillati</taxon>
        <taxon>Actinomycetota</taxon>
        <taxon>Actinomycetes</taxon>
        <taxon>Pseudonocardiales</taxon>
        <taxon>Pseudonocardiaceae</taxon>
        <taxon>Amycolatopsis</taxon>
    </lineage>
</organism>
<dbReference type="EMBL" id="BAAAZN010000011">
    <property type="protein sequence ID" value="GAA3561760.1"/>
    <property type="molecule type" value="Genomic_DNA"/>
</dbReference>
<evidence type="ECO:0000313" key="2">
    <source>
        <dbReference type="Proteomes" id="UP001500689"/>
    </source>
</evidence>
<evidence type="ECO:0008006" key="3">
    <source>
        <dbReference type="Google" id="ProtNLM"/>
    </source>
</evidence>
<gene>
    <name evidence="1" type="ORF">GCM10022222_51930</name>
</gene>
<evidence type="ECO:0000313" key="1">
    <source>
        <dbReference type="EMBL" id="GAA3561760.1"/>
    </source>
</evidence>
<sequence>MEATYKILARLCRKKVAERSWKEAYPGRVVSFYYCSREGRTYLESSSRAPRTSDLALRVHTDPTEANRRTAHFYWKGDLADPSVRWLVPWCSVDEAYPDRHERGEIDLRAVADAEWCRGCTGQEAP</sequence>
<proteinExistence type="predicted"/>
<keyword evidence="2" id="KW-1185">Reference proteome</keyword>
<comment type="caution">
    <text evidence="1">The sequence shown here is derived from an EMBL/GenBank/DDBJ whole genome shotgun (WGS) entry which is preliminary data.</text>
</comment>